<feature type="domain" description="ZP" evidence="13">
    <location>
        <begin position="388"/>
        <end position="658"/>
    </location>
</feature>
<dbReference type="SUPFAM" id="SSF57492">
    <property type="entry name" value="Trefoil"/>
    <property type="match status" value="1"/>
</dbReference>
<evidence type="ECO:0000259" key="14">
    <source>
        <dbReference type="PROSITE" id="PS51448"/>
    </source>
</evidence>
<evidence type="ECO:0000259" key="13">
    <source>
        <dbReference type="PROSITE" id="PS51034"/>
    </source>
</evidence>
<dbReference type="GO" id="GO:0035804">
    <property type="term" value="F:structural constituent of egg coat"/>
    <property type="evidence" value="ECO:0007669"/>
    <property type="project" value="TreeGrafter"/>
</dbReference>
<dbReference type="PROSITE" id="PS51448">
    <property type="entry name" value="P_TREFOIL_2"/>
    <property type="match status" value="1"/>
</dbReference>
<keyword evidence="12" id="KW-0732">Signal</keyword>
<feature type="chain" id="PRO_5018590079" evidence="12">
    <location>
        <begin position="24"/>
        <end position="668"/>
    </location>
</feature>
<dbReference type="PANTHER" id="PTHR23343">
    <property type="entry name" value="ZONA PELLUCIDA SPERM-BINDING PROTEIN"/>
    <property type="match status" value="1"/>
</dbReference>
<dbReference type="InterPro" id="IPR044913">
    <property type="entry name" value="P_trefoil_dom_sf"/>
</dbReference>
<dbReference type="Pfam" id="PF00088">
    <property type="entry name" value="Trefoil"/>
    <property type="match status" value="1"/>
</dbReference>
<dbReference type="InterPro" id="IPR000519">
    <property type="entry name" value="P_trefoil_dom"/>
</dbReference>
<keyword evidence="8 11" id="KW-1015">Disulfide bond</keyword>
<keyword evidence="6" id="KW-1133">Transmembrane helix</keyword>
<accession>A0A3Q3FIM6</accession>
<evidence type="ECO:0000256" key="6">
    <source>
        <dbReference type="ARBA" id="ARBA00022989"/>
    </source>
</evidence>
<name>A0A3Q3FIM6_KRYMA</name>
<dbReference type="Proteomes" id="UP000264800">
    <property type="component" value="Unplaced"/>
</dbReference>
<dbReference type="Gene3D" id="2.60.40.4100">
    <property type="entry name" value="Zona pellucida, ZP-C domain"/>
    <property type="match status" value="1"/>
</dbReference>
<keyword evidence="5" id="KW-0812">Transmembrane</keyword>
<keyword evidence="7" id="KW-0472">Membrane</keyword>
<feature type="disulfide bond" evidence="11">
    <location>
        <begin position="358"/>
        <end position="373"/>
    </location>
</feature>
<feature type="domain" description="P-type" evidence="14">
    <location>
        <begin position="346"/>
        <end position="386"/>
    </location>
</feature>
<dbReference type="GeneTree" id="ENSGT00940000163253"/>
<evidence type="ECO:0000256" key="4">
    <source>
        <dbReference type="ARBA" id="ARBA00022685"/>
    </source>
</evidence>
<keyword evidence="3" id="KW-0272">Extracellular matrix</keyword>
<evidence type="ECO:0000256" key="2">
    <source>
        <dbReference type="ARBA" id="ARBA00022475"/>
    </source>
</evidence>
<dbReference type="Gene3D" id="2.60.40.3210">
    <property type="entry name" value="Zona pellucida, ZP-N domain"/>
    <property type="match status" value="1"/>
</dbReference>
<comment type="subcellular location">
    <subcellularLocation>
        <location evidence="1">Cell membrane</location>
        <topology evidence="1">Single-pass type I membrane protein</topology>
    </subcellularLocation>
    <subcellularLocation>
        <location evidence="10">Zona pellucida</location>
    </subcellularLocation>
</comment>
<evidence type="ECO:0000256" key="5">
    <source>
        <dbReference type="ARBA" id="ARBA00022692"/>
    </source>
</evidence>
<keyword evidence="4" id="KW-0165">Cleavage on pair of basic residues</keyword>
<evidence type="ECO:0000256" key="3">
    <source>
        <dbReference type="ARBA" id="ARBA00022530"/>
    </source>
</evidence>
<dbReference type="InterPro" id="IPR055355">
    <property type="entry name" value="ZP-C"/>
</dbReference>
<dbReference type="GO" id="GO:0032190">
    <property type="term" value="F:acrosin binding"/>
    <property type="evidence" value="ECO:0007669"/>
    <property type="project" value="TreeGrafter"/>
</dbReference>
<dbReference type="InterPro" id="IPR001507">
    <property type="entry name" value="ZP_dom"/>
</dbReference>
<dbReference type="AlphaFoldDB" id="A0A3Q3FIM6"/>
<organism evidence="15 16">
    <name type="scientific">Kryptolebias marmoratus</name>
    <name type="common">Mangrove killifish</name>
    <name type="synonym">Rivulus marmoratus</name>
    <dbReference type="NCBI Taxonomy" id="37003"/>
    <lineage>
        <taxon>Eukaryota</taxon>
        <taxon>Metazoa</taxon>
        <taxon>Chordata</taxon>
        <taxon>Craniata</taxon>
        <taxon>Vertebrata</taxon>
        <taxon>Euteleostomi</taxon>
        <taxon>Actinopterygii</taxon>
        <taxon>Neopterygii</taxon>
        <taxon>Teleostei</taxon>
        <taxon>Neoteleostei</taxon>
        <taxon>Acanthomorphata</taxon>
        <taxon>Ovalentaria</taxon>
        <taxon>Atherinomorphae</taxon>
        <taxon>Cyprinodontiformes</taxon>
        <taxon>Rivulidae</taxon>
        <taxon>Kryptolebias</taxon>
    </lineage>
</organism>
<evidence type="ECO:0000256" key="10">
    <source>
        <dbReference type="ARBA" id="ARBA00024183"/>
    </source>
</evidence>
<comment type="caution">
    <text evidence="11">Lacks conserved residue(s) required for the propagation of feature annotation.</text>
</comment>
<dbReference type="SMART" id="SM00018">
    <property type="entry name" value="PD"/>
    <property type="match status" value="1"/>
</dbReference>
<evidence type="ECO:0000256" key="11">
    <source>
        <dbReference type="PROSITE-ProRule" id="PRU00779"/>
    </source>
</evidence>
<dbReference type="STRING" id="37003.ENSKMAP00000012857"/>
<dbReference type="Ensembl" id="ENSKMAT00000013050.1">
    <property type="protein sequence ID" value="ENSKMAP00000012857.1"/>
    <property type="gene ID" value="ENSKMAG00000009653.1"/>
</dbReference>
<dbReference type="InterPro" id="IPR051148">
    <property type="entry name" value="Zona_Pellucida_Domain_gp"/>
</dbReference>
<dbReference type="GO" id="GO:0035805">
    <property type="term" value="C:egg coat"/>
    <property type="evidence" value="ECO:0007669"/>
    <property type="project" value="UniProtKB-SubCell"/>
</dbReference>
<evidence type="ECO:0000313" key="15">
    <source>
        <dbReference type="Ensembl" id="ENSKMAP00000012857.1"/>
    </source>
</evidence>
<feature type="disulfide bond" evidence="11">
    <location>
        <begin position="348"/>
        <end position="374"/>
    </location>
</feature>
<keyword evidence="2" id="KW-1003">Cell membrane</keyword>
<dbReference type="CDD" id="cd00111">
    <property type="entry name" value="Trefoil"/>
    <property type="match status" value="1"/>
</dbReference>
<evidence type="ECO:0000256" key="7">
    <source>
        <dbReference type="ARBA" id="ARBA00023136"/>
    </source>
</evidence>
<dbReference type="OMA" id="MGCCVDL"/>
<keyword evidence="3" id="KW-0964">Secreted</keyword>
<dbReference type="GO" id="GO:0005886">
    <property type="term" value="C:plasma membrane"/>
    <property type="evidence" value="ECO:0007669"/>
    <property type="project" value="UniProtKB-SubCell"/>
</dbReference>
<evidence type="ECO:0000256" key="8">
    <source>
        <dbReference type="ARBA" id="ARBA00023157"/>
    </source>
</evidence>
<evidence type="ECO:0000256" key="12">
    <source>
        <dbReference type="SAM" id="SignalP"/>
    </source>
</evidence>
<dbReference type="Pfam" id="PF00100">
    <property type="entry name" value="Zona_pellucida"/>
    <property type="match status" value="1"/>
</dbReference>
<sequence length="668" mass="74171">MAWLRVDLLLVLTGTMLLVSVQGWGRISNSELLKFYETGVWSEPFSFTADEDDSYDFNNHKGKILEESESVAVNEPSPTEEAILDVAGVSASPEEALQEAEDDDYDNDKDEALDEVEGLATIEMLDPFTGHEDGKSTDVSNQPDVKQSEFHVEFVDAPPRSWVGCTNSEGIKVVCSEDGFQITLPTGRLSGIKVLGYTNISVEDAPEYCGYHLIRNKNILAVHFSGCNVRNVEDVYSLQLSVIVSGQTQVFRAFCVDDRKFASGHFPPTFDKRTKCSKPAVAPPNAVDPRLLRCIHRSTASPATTKNPAAVALGKWFRRTSVPPTTTAVPVKLNYRNGMLWPPKPHNCAVDAGEQISCGHSGISLSDCEKNGCCMDMYKKNCYYPLDECTADRHFVFAIRHDCAVIPVDPRKLVVPGSPRCKPVIVNNEVAIFKIKLGDCGVHSYEVGGMKIYLMEVHTAVDSLNLKYGIISRTDPVRFIIECRYSKHESAVADPSVASVGYMVKTSTSDLPSSIISSGLYEVELKIAKDHTYSSYYPTYHQPLQVLLGHPVHLELNLKSYKPDAVILVNYCLAYPRTAKNALVLIHEGCANPNDPTVSLLKVGDLPTSRHQRRFKVEAFQFMDQKTNKYLDEEIYFMCSAEVCIPSEKPCEERCFDGNVSLIFAKIL</sequence>
<proteinExistence type="predicted"/>
<dbReference type="SMART" id="SM00241">
    <property type="entry name" value="ZP"/>
    <property type="match status" value="1"/>
</dbReference>
<dbReference type="Gene3D" id="4.10.110.10">
    <property type="entry name" value="Spasmolytic Protein, domain 1"/>
    <property type="match status" value="1"/>
</dbReference>
<dbReference type="PROSITE" id="PS51034">
    <property type="entry name" value="ZP_2"/>
    <property type="match status" value="1"/>
</dbReference>
<evidence type="ECO:0000313" key="16">
    <source>
        <dbReference type="Proteomes" id="UP000264800"/>
    </source>
</evidence>
<dbReference type="InterPro" id="IPR042235">
    <property type="entry name" value="ZP-C_dom"/>
</dbReference>
<reference evidence="15" key="1">
    <citation type="submission" date="2025-08" db="UniProtKB">
        <authorList>
            <consortium name="Ensembl"/>
        </authorList>
    </citation>
    <scope>IDENTIFICATION</scope>
</reference>
<reference evidence="15" key="2">
    <citation type="submission" date="2025-09" db="UniProtKB">
        <authorList>
            <consortium name="Ensembl"/>
        </authorList>
    </citation>
    <scope>IDENTIFICATION</scope>
</reference>
<keyword evidence="9" id="KW-0278">Fertilization</keyword>
<dbReference type="GO" id="GO:0060468">
    <property type="term" value="P:prevention of polyspermy"/>
    <property type="evidence" value="ECO:0007669"/>
    <property type="project" value="TreeGrafter"/>
</dbReference>
<dbReference type="GO" id="GO:0007339">
    <property type="term" value="P:binding of sperm to zona pellucida"/>
    <property type="evidence" value="ECO:0007669"/>
    <property type="project" value="TreeGrafter"/>
</dbReference>
<keyword evidence="16" id="KW-1185">Reference proteome</keyword>
<evidence type="ECO:0000256" key="1">
    <source>
        <dbReference type="ARBA" id="ARBA00004251"/>
    </source>
</evidence>
<evidence type="ECO:0000256" key="9">
    <source>
        <dbReference type="ARBA" id="ARBA00023279"/>
    </source>
</evidence>
<feature type="signal peptide" evidence="12">
    <location>
        <begin position="1"/>
        <end position="23"/>
    </location>
</feature>
<dbReference type="PANTHER" id="PTHR23343:SF117">
    <property type="entry name" value="ZONA PELLUCIDA SPERM-BINDING PROTEIN 4-LIKE ISOFORM X1"/>
    <property type="match status" value="1"/>
</dbReference>
<protein>
    <submittedName>
        <fullName evidence="15">Zona pellucida sperm-binding protein 1-like</fullName>
    </submittedName>
</protein>